<accession>A0A8I5R2W2</accession>
<name>A0A8I5R2W2_PAPAN</name>
<dbReference type="Ensembl" id="ENSPANT00000062365.1">
    <property type="protein sequence ID" value="ENSPANP00000061062.1"/>
    <property type="gene ID" value="ENSPANG00000039619.1"/>
</dbReference>
<proteinExistence type="predicted"/>
<dbReference type="GeneTree" id="ENSGT01120000271815"/>
<reference evidence="1 2" key="1">
    <citation type="submission" date="2012-03" db="EMBL/GenBank/DDBJ databases">
        <title>Whole Genome Assembly of Papio anubis.</title>
        <authorList>
            <person name="Liu Y.L."/>
            <person name="Abraham K.A."/>
            <person name="Akbar H.A."/>
            <person name="Ali S.A."/>
            <person name="Anosike U.A."/>
            <person name="Aqrawi P.A."/>
            <person name="Arias F.A."/>
            <person name="Attaway T.A."/>
            <person name="Awwad R.A."/>
            <person name="Babu C.B."/>
            <person name="Bandaranaike D.B."/>
            <person name="Battles P.B."/>
            <person name="Bell A.B."/>
            <person name="Beltran B.B."/>
            <person name="Berhane-Mersha D.B."/>
            <person name="Bess C.B."/>
            <person name="Bickham C.B."/>
            <person name="Bolden T.B."/>
            <person name="Carter K.C."/>
            <person name="Chau D.C."/>
            <person name="Chavez A.C."/>
            <person name="Clerc-Blankenburg K.C."/>
            <person name="Coyle M.C."/>
            <person name="Dao M.D."/>
            <person name="Davila M.L.D."/>
            <person name="Davy-Carroll L.D."/>
            <person name="Denson S.D."/>
            <person name="Dinh H.D."/>
            <person name="Fernandez S.F."/>
            <person name="Fernando P.F."/>
            <person name="Forbes L.F."/>
            <person name="Francis C.F."/>
            <person name="Francisco L.F."/>
            <person name="Fu Q.F."/>
            <person name="Garcia-Iii R.G."/>
            <person name="Garrett T.G."/>
            <person name="Gross S.G."/>
            <person name="Gubbala S.G."/>
            <person name="Hirani K.H."/>
            <person name="Hogues M.H."/>
            <person name="Hollins B.H."/>
            <person name="Jackson L.J."/>
            <person name="Javaid M.J."/>
            <person name="Jhangiani S.J."/>
            <person name="Johnson A.J."/>
            <person name="Johnson B.J."/>
            <person name="Jones J.J."/>
            <person name="Joshi V.J."/>
            <person name="Kalu J.K."/>
            <person name="Khan N.K."/>
            <person name="Korchina V.K."/>
            <person name="Kovar C.K."/>
            <person name="Lago L.L."/>
            <person name="Lara F.L."/>
            <person name="Le T.-K.L."/>
            <person name="Lee S.L."/>
            <person name="Legall-Iii F.L."/>
            <person name="Lemon S.L."/>
            <person name="Liu J.L."/>
            <person name="Liu Y.-S.L."/>
            <person name="Liyanage D.L."/>
            <person name="Lopez J.L."/>
            <person name="Lorensuhewa L.L."/>
            <person name="Mata R.M."/>
            <person name="Mathew T.M."/>
            <person name="Mercado C.M."/>
            <person name="Mercado I.M."/>
            <person name="Morales K.M."/>
            <person name="Morgan M.M."/>
            <person name="Munidasa M.M."/>
            <person name="Ngo D.N."/>
            <person name="Nguyen L.N."/>
            <person name="Nguyen T.N."/>
            <person name="Nguyen N.N."/>
            <person name="Obregon M.O."/>
            <person name="Okwuonu G.O."/>
            <person name="Ongeri F.O."/>
            <person name="Onwere C.O."/>
            <person name="Osifeso I.O."/>
            <person name="Parra A.P."/>
            <person name="Patil S.P."/>
            <person name="Perez A.P."/>
            <person name="Perez Y.P."/>
            <person name="Pham C.P."/>
            <person name="Pu L.-L.P."/>
            <person name="Puazo M.P."/>
            <person name="Quiroz J.Q."/>
            <person name="Rouhana J.R."/>
            <person name="Ruiz M.R."/>
            <person name="Ruiz S.-J.R."/>
            <person name="Saada N.S."/>
            <person name="Santibanez J.S."/>
            <person name="Scheel M.S."/>
            <person name="Schneider B.S."/>
            <person name="Simmons D.S."/>
            <person name="Sisson I.S."/>
            <person name="Tang L.-Y.T."/>
            <person name="Thornton R.T."/>
            <person name="Tisius J.T."/>
            <person name="Toledanes G.T."/>
            <person name="Trejos Z.T."/>
            <person name="Usmani K.U."/>
            <person name="Varghese R.V."/>
            <person name="Vattathil S.V."/>
            <person name="Vee V.V."/>
            <person name="Walker D.W."/>
            <person name="Weissenberger G.W."/>
            <person name="White C.W."/>
            <person name="Williams A.W."/>
            <person name="Woodworth J.W."/>
            <person name="Wright R.W."/>
            <person name="Zhu Y.Z."/>
            <person name="Han Y.H."/>
            <person name="Newsham I.N."/>
            <person name="Nazareth L.N."/>
            <person name="Worley K.W."/>
            <person name="Muzny D.M."/>
            <person name="Rogers J.R."/>
            <person name="Gibbs R.G."/>
        </authorList>
    </citation>
    <scope>NUCLEOTIDE SEQUENCE [LARGE SCALE GENOMIC DNA]</scope>
</reference>
<reference evidence="1" key="2">
    <citation type="submission" date="2025-08" db="UniProtKB">
        <authorList>
            <consortium name="Ensembl"/>
        </authorList>
    </citation>
    <scope>IDENTIFICATION</scope>
</reference>
<dbReference type="PANTHER" id="PTHR12138">
    <property type="entry name" value="PRIMATE-EXPANDED PROTEIN FAMILY"/>
    <property type="match status" value="1"/>
</dbReference>
<evidence type="ECO:0000313" key="1">
    <source>
        <dbReference type="Ensembl" id="ENSPANP00000061062.1"/>
    </source>
</evidence>
<dbReference type="PRINTS" id="PR02045">
    <property type="entry name" value="F138DOMAIN"/>
</dbReference>
<dbReference type="Proteomes" id="UP000028761">
    <property type="component" value="Chromosome 11"/>
</dbReference>
<organism evidence="1 2">
    <name type="scientific">Papio anubis</name>
    <name type="common">Olive baboon</name>
    <dbReference type="NCBI Taxonomy" id="9555"/>
    <lineage>
        <taxon>Eukaryota</taxon>
        <taxon>Metazoa</taxon>
        <taxon>Chordata</taxon>
        <taxon>Craniata</taxon>
        <taxon>Vertebrata</taxon>
        <taxon>Euteleostomi</taxon>
        <taxon>Mammalia</taxon>
        <taxon>Eutheria</taxon>
        <taxon>Euarchontoglires</taxon>
        <taxon>Primates</taxon>
        <taxon>Haplorrhini</taxon>
        <taxon>Catarrhini</taxon>
        <taxon>Cercopithecidae</taxon>
        <taxon>Cercopithecinae</taxon>
        <taxon>Papio</taxon>
    </lineage>
</organism>
<protein>
    <submittedName>
        <fullName evidence="1">Uncharacterized protein</fullName>
    </submittedName>
</protein>
<dbReference type="AlphaFoldDB" id="A0A8I5R2W2"/>
<keyword evidence="2" id="KW-1185">Reference proteome</keyword>
<dbReference type="PANTHER" id="PTHR12138:SF162">
    <property type="entry name" value="CHROMOSOME UNDETERMINED SCAFFOLD_275, WHOLE GENOME SHOTGUN SEQUENCE"/>
    <property type="match status" value="1"/>
</dbReference>
<sequence length="67" mass="7174">MPPCLANYFVFLVETGFHHVSQAGLELLTSNDPPTSASKSAGITGVCHCAQPGMLLQIFSYSENVVF</sequence>
<evidence type="ECO:0000313" key="2">
    <source>
        <dbReference type="Proteomes" id="UP000028761"/>
    </source>
</evidence>
<reference evidence="1" key="3">
    <citation type="submission" date="2025-09" db="UniProtKB">
        <authorList>
            <consortium name="Ensembl"/>
        </authorList>
    </citation>
    <scope>IDENTIFICATION</scope>
</reference>